<gene>
    <name evidence="2" type="ORF">A3C04_03940</name>
</gene>
<sequence>MFRKHPWTILFLFALAALTVTTVLAGGGILPSTISRATAPMEVTMQDLQVEDGFGLSLDQEAKMPMGTLRVLGQKLPPPTDYTRFTVEPTEIYLKNWHTTPRQLMQPCGQPILGVSRSGASEPIQALTRQEAEKVAREFKTFTTKTHTSGGAVGYIGADIYSLDGEWLGNTCGDRRELPTTIAGNTVVRMVPYFWPSSSFQPGEYAHTLIVDGIGELEDIFVSSPRPNQIVPSSGEKFMVVGMVKGSGHWTIFEGTVGSVALYELTADGTRRALDSSLLFVAKGEPGSPISFATELGRIPTFSARGVLVFKNENPSGRLENDREFEVPVRFLGETITVTAVPVTPVPITVEPPILATVPPPIVALEETPTAAPTEKPARVEETPIPTATELPPTATATPEPVPTEPAPTADSPTLQSGANGPRPTPTPQPGSNPNHTGPNAPH</sequence>
<protein>
    <recommendedName>
        <fullName evidence="4">Bacterial spore germination immunoglobulin-like domain-containing protein</fullName>
    </recommendedName>
</protein>
<feature type="compositionally biased region" description="Low complexity" evidence="1">
    <location>
        <begin position="383"/>
        <end position="399"/>
    </location>
</feature>
<evidence type="ECO:0000313" key="3">
    <source>
        <dbReference type="Proteomes" id="UP000178092"/>
    </source>
</evidence>
<reference evidence="2 3" key="1">
    <citation type="journal article" date="2016" name="Nat. Commun.">
        <title>Thousands of microbial genomes shed light on interconnected biogeochemical processes in an aquifer system.</title>
        <authorList>
            <person name="Anantharaman K."/>
            <person name="Brown C.T."/>
            <person name="Hug L.A."/>
            <person name="Sharon I."/>
            <person name="Castelle C.J."/>
            <person name="Probst A.J."/>
            <person name="Thomas B.C."/>
            <person name="Singh A."/>
            <person name="Wilkins M.J."/>
            <person name="Karaoz U."/>
            <person name="Brodie E.L."/>
            <person name="Williams K.H."/>
            <person name="Hubbard S.S."/>
            <person name="Banfield J.F."/>
        </authorList>
    </citation>
    <scope>NUCLEOTIDE SEQUENCE [LARGE SCALE GENOMIC DNA]</scope>
</reference>
<proteinExistence type="predicted"/>
<comment type="caution">
    <text evidence="2">The sequence shown here is derived from an EMBL/GenBank/DDBJ whole genome shotgun (WGS) entry which is preliminary data.</text>
</comment>
<dbReference type="Proteomes" id="UP000178092">
    <property type="component" value="Unassembled WGS sequence"/>
</dbReference>
<organism evidence="2 3">
    <name type="scientific">Candidatus Wildermuthbacteria bacterium RIFCSPHIGHO2_02_FULL_45_25</name>
    <dbReference type="NCBI Taxonomy" id="1802450"/>
    <lineage>
        <taxon>Bacteria</taxon>
        <taxon>Candidatus Wildermuthiibacteriota</taxon>
    </lineage>
</organism>
<dbReference type="EMBL" id="MHTV01000030">
    <property type="protein sequence ID" value="OHA66558.1"/>
    <property type="molecule type" value="Genomic_DNA"/>
</dbReference>
<feature type="compositionally biased region" description="Polar residues" evidence="1">
    <location>
        <begin position="432"/>
        <end position="443"/>
    </location>
</feature>
<accession>A0A1G2R1T6</accession>
<evidence type="ECO:0000313" key="2">
    <source>
        <dbReference type="EMBL" id="OHA66558.1"/>
    </source>
</evidence>
<dbReference type="AlphaFoldDB" id="A0A1G2R1T6"/>
<name>A0A1G2R1T6_9BACT</name>
<feature type="region of interest" description="Disordered" evidence="1">
    <location>
        <begin position="368"/>
        <end position="443"/>
    </location>
</feature>
<evidence type="ECO:0008006" key="4">
    <source>
        <dbReference type="Google" id="ProtNLM"/>
    </source>
</evidence>
<evidence type="ECO:0000256" key="1">
    <source>
        <dbReference type="SAM" id="MobiDB-lite"/>
    </source>
</evidence>